<dbReference type="RefSeq" id="XP_024723281.1">
    <property type="nucleotide sequence ID" value="XM_024863614.1"/>
</dbReference>
<dbReference type="AlphaFoldDB" id="A0A2T3B8P1"/>
<dbReference type="OrthoDB" id="3530648at2759"/>
<gene>
    <name evidence="3" type="ORF">M430DRAFT_17163</name>
</gene>
<evidence type="ECO:0000313" key="4">
    <source>
        <dbReference type="Proteomes" id="UP000241818"/>
    </source>
</evidence>
<dbReference type="InterPro" id="IPR045518">
    <property type="entry name" value="2EXR"/>
</dbReference>
<protein>
    <recommendedName>
        <fullName evidence="2">2EXR domain-containing protein</fullName>
    </recommendedName>
</protein>
<reference evidence="3 4" key="1">
    <citation type="journal article" date="2018" name="New Phytol.">
        <title>Comparative genomics and transcriptomics depict ericoid mycorrhizal fungi as versatile saprotrophs and plant mutualists.</title>
        <authorList>
            <person name="Martino E."/>
            <person name="Morin E."/>
            <person name="Grelet G.A."/>
            <person name="Kuo A."/>
            <person name="Kohler A."/>
            <person name="Daghino S."/>
            <person name="Barry K.W."/>
            <person name="Cichocki N."/>
            <person name="Clum A."/>
            <person name="Dockter R.B."/>
            <person name="Hainaut M."/>
            <person name="Kuo R.C."/>
            <person name="LaButti K."/>
            <person name="Lindahl B.D."/>
            <person name="Lindquist E.A."/>
            <person name="Lipzen A."/>
            <person name="Khouja H.R."/>
            <person name="Magnuson J."/>
            <person name="Murat C."/>
            <person name="Ohm R.A."/>
            <person name="Singer S.W."/>
            <person name="Spatafora J.W."/>
            <person name="Wang M."/>
            <person name="Veneault-Fourrey C."/>
            <person name="Henrissat B."/>
            <person name="Grigoriev I.V."/>
            <person name="Martin F.M."/>
            <person name="Perotto S."/>
        </authorList>
    </citation>
    <scope>NUCLEOTIDE SEQUENCE [LARGE SCALE GENOMIC DNA]</scope>
    <source>
        <strain evidence="3 4">ATCC 22711</strain>
    </source>
</reference>
<accession>A0A2T3B8P1</accession>
<dbReference type="GeneID" id="36571695"/>
<dbReference type="Pfam" id="PF20150">
    <property type="entry name" value="2EXR"/>
    <property type="match status" value="1"/>
</dbReference>
<feature type="domain" description="2EXR" evidence="2">
    <location>
        <begin position="104"/>
        <end position="196"/>
    </location>
</feature>
<evidence type="ECO:0000256" key="1">
    <source>
        <dbReference type="SAM" id="SignalP"/>
    </source>
</evidence>
<proteinExistence type="predicted"/>
<dbReference type="PANTHER" id="PTHR35910:SF6">
    <property type="entry name" value="2EXR DOMAIN-CONTAINING PROTEIN"/>
    <property type="match status" value="1"/>
</dbReference>
<keyword evidence="4" id="KW-1185">Reference proteome</keyword>
<keyword evidence="1" id="KW-0732">Signal</keyword>
<dbReference type="InParanoid" id="A0A2T3B8P1"/>
<evidence type="ECO:0000313" key="3">
    <source>
        <dbReference type="EMBL" id="PSS23235.1"/>
    </source>
</evidence>
<name>A0A2T3B8P1_AMORE</name>
<dbReference type="Proteomes" id="UP000241818">
    <property type="component" value="Unassembled WGS sequence"/>
</dbReference>
<dbReference type="PANTHER" id="PTHR35910">
    <property type="entry name" value="2EXR DOMAIN-CONTAINING PROTEIN"/>
    <property type="match status" value="1"/>
</dbReference>
<organism evidence="3 4">
    <name type="scientific">Amorphotheca resinae ATCC 22711</name>
    <dbReference type="NCBI Taxonomy" id="857342"/>
    <lineage>
        <taxon>Eukaryota</taxon>
        <taxon>Fungi</taxon>
        <taxon>Dikarya</taxon>
        <taxon>Ascomycota</taxon>
        <taxon>Pezizomycotina</taxon>
        <taxon>Leotiomycetes</taxon>
        <taxon>Helotiales</taxon>
        <taxon>Amorphothecaceae</taxon>
        <taxon>Amorphotheca</taxon>
    </lineage>
</organism>
<dbReference type="EMBL" id="KZ679008">
    <property type="protein sequence ID" value="PSS23235.1"/>
    <property type="molecule type" value="Genomic_DNA"/>
</dbReference>
<feature type="chain" id="PRO_5015482315" description="2EXR domain-containing protein" evidence="1">
    <location>
        <begin position="22"/>
        <end position="329"/>
    </location>
</feature>
<evidence type="ECO:0000259" key="2">
    <source>
        <dbReference type="Pfam" id="PF20150"/>
    </source>
</evidence>
<feature type="signal peptide" evidence="1">
    <location>
        <begin position="1"/>
        <end position="21"/>
    </location>
</feature>
<sequence length="329" mass="37888">MSTLVRHAVFVSLCHLATLEGLCEQLSCYFDLFDDNSRTIGQWLNESSLPRSTLLSYMDRSLEPDPMRQFFLGESLLEMFRVAEESQPACSTEEPAALQSLKTFTLFPNLPVELRLKIWKHALPTSQIIEVHTPHPDILTRLSNPAVPSTLLPVLQSCREARDLITSIYERAPLSSLAFTIPQTTDMLIDFKTDILYLPGPASTWMTFRISNPARNAQLARFQTVAFTALNFKFWFTMQKRELQTSWLPRLQGLKTLLLVGRERGDKHGTELAFQACEGEECKWQQTLRKLWEDDMKTHEDMERFRDVKLVFVQPIREGKLVTGRTFLD</sequence>